<name>K9UAP3_CHAP6</name>
<organism evidence="1 2">
    <name type="scientific">Chamaesiphon minutus (strain ATCC 27169 / PCC 6605)</name>
    <dbReference type="NCBI Taxonomy" id="1173020"/>
    <lineage>
        <taxon>Bacteria</taxon>
        <taxon>Bacillati</taxon>
        <taxon>Cyanobacteriota</taxon>
        <taxon>Cyanophyceae</taxon>
        <taxon>Gomontiellales</taxon>
        <taxon>Chamaesiphonaceae</taxon>
        <taxon>Chamaesiphon</taxon>
    </lineage>
</organism>
<dbReference type="Pfam" id="PF13242">
    <property type="entry name" value="Hydrolase_like"/>
    <property type="match status" value="1"/>
</dbReference>
<evidence type="ECO:0000313" key="1">
    <source>
        <dbReference type="EMBL" id="AFY91698.1"/>
    </source>
</evidence>
<evidence type="ECO:0000313" key="2">
    <source>
        <dbReference type="Proteomes" id="UP000010366"/>
    </source>
</evidence>
<dbReference type="HOGENOM" id="CLU_1399952_0_0_3"/>
<dbReference type="KEGG" id="cmp:Cha6605_0403"/>
<dbReference type="InterPro" id="IPR006549">
    <property type="entry name" value="HAD-SF_hydro_IIIA"/>
</dbReference>
<reference evidence="1 2" key="1">
    <citation type="submission" date="2012-05" db="EMBL/GenBank/DDBJ databases">
        <title>Finished chromosome of genome of Chamaesiphon sp. PCC 6605.</title>
        <authorList>
            <consortium name="US DOE Joint Genome Institute"/>
            <person name="Gugger M."/>
            <person name="Coursin T."/>
            <person name="Rippka R."/>
            <person name="Tandeau De Marsac N."/>
            <person name="Huntemann M."/>
            <person name="Wei C.-L."/>
            <person name="Han J."/>
            <person name="Detter J.C."/>
            <person name="Han C."/>
            <person name="Tapia R."/>
            <person name="Chen A."/>
            <person name="Kyrpides N."/>
            <person name="Mavromatis K."/>
            <person name="Markowitz V."/>
            <person name="Szeto E."/>
            <person name="Ivanova N."/>
            <person name="Pagani I."/>
            <person name="Pati A."/>
            <person name="Goodwin L."/>
            <person name="Nordberg H.P."/>
            <person name="Cantor M.N."/>
            <person name="Hua S.X."/>
            <person name="Woyke T."/>
            <person name="Kerfeld C.A."/>
        </authorList>
    </citation>
    <scope>NUCLEOTIDE SEQUENCE [LARGE SCALE GENOMIC DNA]</scope>
    <source>
        <strain evidence="2">ATCC 27169 / PCC 6605</strain>
    </source>
</reference>
<dbReference type="GO" id="GO:0005737">
    <property type="term" value="C:cytoplasm"/>
    <property type="evidence" value="ECO:0007669"/>
    <property type="project" value="TreeGrafter"/>
</dbReference>
<dbReference type="PANTHER" id="PTHR19288:SF25">
    <property type="entry name" value="PHOSPHATIDYLGLYCEROPHOSPHATASE GEP4, MITOCHONDRIAL"/>
    <property type="match status" value="1"/>
</dbReference>
<protein>
    <submittedName>
        <fullName evidence="1">HAD phosphatase subfamily IIIA</fullName>
    </submittedName>
</protein>
<dbReference type="GO" id="GO:0008962">
    <property type="term" value="F:phosphatidylglycerophosphatase activity"/>
    <property type="evidence" value="ECO:0007669"/>
    <property type="project" value="InterPro"/>
</dbReference>
<dbReference type="NCBIfam" id="TIGR01662">
    <property type="entry name" value="HAD-SF-IIIA"/>
    <property type="match status" value="1"/>
</dbReference>
<dbReference type="RefSeq" id="WP_015157892.1">
    <property type="nucleotide sequence ID" value="NC_019697.1"/>
</dbReference>
<dbReference type="InterPro" id="IPR036412">
    <property type="entry name" value="HAD-like_sf"/>
</dbReference>
<dbReference type="Gene3D" id="3.40.50.1000">
    <property type="entry name" value="HAD superfamily/HAD-like"/>
    <property type="match status" value="1"/>
</dbReference>
<sequence>MNKISPDSYLPNFFQQNAREHSLPKRAKILASVSLGRLMDSAIQGIIIALDNTIVSEDDRYISPYAVTWINLAKQLGFKIFILSNGKHTYRVKFWSNRLDIPAIHSARKPFPTAFRRALRHMQLPPERVVVIGDSYHTDILGAWIAGCHSIQVASLPHRPKLWEKLIGRYVQTTYPRGQELWEFKSSNY</sequence>
<dbReference type="eggNOG" id="COG2179">
    <property type="taxonomic scope" value="Bacteria"/>
</dbReference>
<dbReference type="AlphaFoldDB" id="K9UAP3"/>
<dbReference type="InterPro" id="IPR006439">
    <property type="entry name" value="HAD-SF_hydro_IA"/>
</dbReference>
<dbReference type="SUPFAM" id="SSF56784">
    <property type="entry name" value="HAD-like"/>
    <property type="match status" value="1"/>
</dbReference>
<accession>K9UAP3</accession>
<dbReference type="InterPro" id="IPR023214">
    <property type="entry name" value="HAD_sf"/>
</dbReference>
<gene>
    <name evidence="1" type="ORF">Cha6605_0403</name>
</gene>
<dbReference type="InterPro" id="IPR010021">
    <property type="entry name" value="PGPP1/Gep4"/>
</dbReference>
<dbReference type="PANTHER" id="PTHR19288">
    <property type="entry name" value="4-NITROPHENYLPHOSPHATASE-RELATED"/>
    <property type="match status" value="1"/>
</dbReference>
<dbReference type="Proteomes" id="UP000010366">
    <property type="component" value="Chromosome"/>
</dbReference>
<keyword evidence="2" id="KW-1185">Reference proteome</keyword>
<dbReference type="NCBIfam" id="TIGR01668">
    <property type="entry name" value="YqeG_hyp_ppase"/>
    <property type="match status" value="1"/>
</dbReference>
<dbReference type="OrthoDB" id="148966at2"/>
<dbReference type="EMBL" id="CP003600">
    <property type="protein sequence ID" value="AFY91698.1"/>
    <property type="molecule type" value="Genomic_DNA"/>
</dbReference>
<dbReference type="NCBIfam" id="TIGR01549">
    <property type="entry name" value="HAD-SF-IA-v1"/>
    <property type="match status" value="1"/>
</dbReference>
<proteinExistence type="predicted"/>